<keyword evidence="1" id="KW-0732">Signal</keyword>
<feature type="domain" description="Peptidoglycan binding-like" evidence="2">
    <location>
        <begin position="49"/>
        <end position="107"/>
    </location>
</feature>
<proteinExistence type="predicted"/>
<dbReference type="Proteomes" id="UP000256519">
    <property type="component" value="Unassembled WGS sequence"/>
</dbReference>
<organism evidence="3 4">
    <name type="scientific">Priestia megaterium</name>
    <name type="common">Bacillus megaterium</name>
    <dbReference type="NCBI Taxonomy" id="1404"/>
    <lineage>
        <taxon>Bacteria</taxon>
        <taxon>Bacillati</taxon>
        <taxon>Bacillota</taxon>
        <taxon>Bacilli</taxon>
        <taxon>Bacillales</taxon>
        <taxon>Bacillaceae</taxon>
        <taxon>Priestia</taxon>
    </lineage>
</organism>
<name>A0A3D8WYL5_PRIMG</name>
<gene>
    <name evidence="3" type="ORF">C3744_19920</name>
</gene>
<dbReference type="EMBL" id="PQWM01000026">
    <property type="protein sequence ID" value="RDZ11784.1"/>
    <property type="molecule type" value="Genomic_DNA"/>
</dbReference>
<evidence type="ECO:0000313" key="3">
    <source>
        <dbReference type="EMBL" id="RDZ11784.1"/>
    </source>
</evidence>
<protein>
    <recommendedName>
        <fullName evidence="2">Peptidoglycan binding-like domain-containing protein</fullName>
    </recommendedName>
</protein>
<evidence type="ECO:0000313" key="4">
    <source>
        <dbReference type="Proteomes" id="UP000256519"/>
    </source>
</evidence>
<dbReference type="Pfam" id="PF01471">
    <property type="entry name" value="PG_binding_1"/>
    <property type="match status" value="1"/>
</dbReference>
<dbReference type="AlphaFoldDB" id="A0A3D8WYL5"/>
<accession>A0A3D8WYL5</accession>
<dbReference type="Gene3D" id="1.10.101.10">
    <property type="entry name" value="PGBD-like superfamily/PGBD"/>
    <property type="match status" value="1"/>
</dbReference>
<comment type="caution">
    <text evidence="3">The sequence shown here is derived from an EMBL/GenBank/DDBJ whole genome shotgun (WGS) entry which is preliminary data.</text>
</comment>
<evidence type="ECO:0000256" key="1">
    <source>
        <dbReference type="SAM" id="SignalP"/>
    </source>
</evidence>
<reference evidence="3 4" key="1">
    <citation type="journal article" date="2018" name="Appl. Environ. Microbiol.">
        <title>Antimicrobial susceptibility testing and tentative epidemiological cut-off values of five Bacillus species relevant for use as animal feed additives or for plant protection.</title>
        <authorList>
            <person name="Agerso Y."/>
            <person name="Stuer-Lauridsen B."/>
            <person name="Bjerre K."/>
            <person name="Jensen M.G."/>
            <person name="Johansen E."/>
            <person name="Bennedsen M."/>
            <person name="Brockmann E."/>
            <person name="Nielsen B."/>
        </authorList>
    </citation>
    <scope>NUCLEOTIDE SEQUENCE [LARGE SCALE GENOMIC DNA]</scope>
    <source>
        <strain evidence="3 4">CHCC20162</strain>
    </source>
</reference>
<dbReference type="PROSITE" id="PS51257">
    <property type="entry name" value="PROKAR_LIPOPROTEIN"/>
    <property type="match status" value="1"/>
</dbReference>
<feature type="signal peptide" evidence="1">
    <location>
        <begin position="1"/>
        <end position="29"/>
    </location>
</feature>
<dbReference type="InterPro" id="IPR036366">
    <property type="entry name" value="PGBDSf"/>
</dbReference>
<evidence type="ECO:0000259" key="2">
    <source>
        <dbReference type="Pfam" id="PF01471"/>
    </source>
</evidence>
<feature type="chain" id="PRO_5017716946" description="Peptidoglycan binding-like domain-containing protein" evidence="1">
    <location>
        <begin position="30"/>
        <end position="164"/>
    </location>
</feature>
<dbReference type="InterPro" id="IPR002477">
    <property type="entry name" value="Peptidoglycan-bd-like"/>
</dbReference>
<sequence>MMRINKKWVIGIMVAFLSCILSIPTMASAAGFHHPEHWDKNTVLKQGISGTEVKNMQYILNEMSFYTETGITDADGSFGSKTTAAVKKYQKGNGLTPDGIVGPRTWKSFSQYIKRKNTSTYGAGGYIALRLEWIYDNTSDASSSTANVYGNGTDKSDSYRLFPK</sequence>
<dbReference type="InterPro" id="IPR036365">
    <property type="entry name" value="PGBD-like_sf"/>
</dbReference>
<dbReference type="RefSeq" id="WP_116076323.1">
    <property type="nucleotide sequence ID" value="NZ_CP187634.1"/>
</dbReference>
<dbReference type="SUPFAM" id="SSF47090">
    <property type="entry name" value="PGBD-like"/>
    <property type="match status" value="1"/>
</dbReference>